<proteinExistence type="predicted"/>
<feature type="transmembrane region" description="Helical" evidence="5">
    <location>
        <begin position="346"/>
        <end position="363"/>
    </location>
</feature>
<dbReference type="STRING" id="288992.SAMN04488522_104206"/>
<evidence type="ECO:0000256" key="4">
    <source>
        <dbReference type="ARBA" id="ARBA00023136"/>
    </source>
</evidence>
<reference evidence="8" key="1">
    <citation type="submission" date="2016-11" db="EMBL/GenBank/DDBJ databases">
        <authorList>
            <person name="Varghese N."/>
            <person name="Submissions S."/>
        </authorList>
    </citation>
    <scope>NUCLEOTIDE SEQUENCE [LARGE SCALE GENOMIC DNA]</scope>
    <source>
        <strain evidence="8">DSM 16990</strain>
    </source>
</reference>
<feature type="transmembrane region" description="Helical" evidence="5">
    <location>
        <begin position="77"/>
        <end position="95"/>
    </location>
</feature>
<feature type="transmembrane region" description="Helical" evidence="5">
    <location>
        <begin position="220"/>
        <end position="237"/>
    </location>
</feature>
<dbReference type="InterPro" id="IPR007016">
    <property type="entry name" value="O-antigen_ligase-rel_domated"/>
</dbReference>
<feature type="transmembrane region" description="Helical" evidence="5">
    <location>
        <begin position="146"/>
        <end position="170"/>
    </location>
</feature>
<accession>A0A1M5GGA7</accession>
<name>A0A1M5GGA7_9SPHI</name>
<dbReference type="OrthoDB" id="734724at2"/>
<evidence type="ECO:0000256" key="3">
    <source>
        <dbReference type="ARBA" id="ARBA00022989"/>
    </source>
</evidence>
<evidence type="ECO:0000256" key="5">
    <source>
        <dbReference type="SAM" id="Phobius"/>
    </source>
</evidence>
<evidence type="ECO:0000256" key="1">
    <source>
        <dbReference type="ARBA" id="ARBA00004141"/>
    </source>
</evidence>
<feature type="transmembrane region" description="Helical" evidence="5">
    <location>
        <begin position="177"/>
        <end position="193"/>
    </location>
</feature>
<keyword evidence="3 5" id="KW-1133">Transmembrane helix</keyword>
<feature type="transmembrane region" description="Helical" evidence="5">
    <location>
        <begin position="12"/>
        <end position="40"/>
    </location>
</feature>
<dbReference type="Proteomes" id="UP000184287">
    <property type="component" value="Unassembled WGS sequence"/>
</dbReference>
<evidence type="ECO:0000313" key="7">
    <source>
        <dbReference type="EMBL" id="SHG02736.1"/>
    </source>
</evidence>
<dbReference type="Pfam" id="PF04932">
    <property type="entry name" value="Wzy_C"/>
    <property type="match status" value="1"/>
</dbReference>
<evidence type="ECO:0000259" key="6">
    <source>
        <dbReference type="Pfam" id="PF04932"/>
    </source>
</evidence>
<protein>
    <submittedName>
        <fullName evidence="7">O-antigen ligase like membrane protein</fullName>
    </submittedName>
</protein>
<keyword evidence="4 5" id="KW-0472">Membrane</keyword>
<evidence type="ECO:0000313" key="8">
    <source>
        <dbReference type="Proteomes" id="UP000184287"/>
    </source>
</evidence>
<feature type="transmembrane region" description="Helical" evidence="5">
    <location>
        <begin position="52"/>
        <end position="71"/>
    </location>
</feature>
<dbReference type="EMBL" id="FQUQ01000004">
    <property type="protein sequence ID" value="SHG02736.1"/>
    <property type="molecule type" value="Genomic_DNA"/>
</dbReference>
<dbReference type="AlphaFoldDB" id="A0A1M5GGA7"/>
<feature type="transmembrane region" description="Helical" evidence="5">
    <location>
        <begin position="199"/>
        <end position="215"/>
    </location>
</feature>
<feature type="domain" description="O-antigen ligase-related" evidence="6">
    <location>
        <begin position="183"/>
        <end position="316"/>
    </location>
</feature>
<keyword evidence="8" id="KW-1185">Reference proteome</keyword>
<comment type="subcellular location">
    <subcellularLocation>
        <location evidence="1">Membrane</location>
        <topology evidence="1">Multi-pass membrane protein</topology>
    </subcellularLocation>
</comment>
<keyword evidence="2 5" id="KW-0812">Transmembrane</keyword>
<sequence length="400" mass="45610">MKLIVTMLMMFYLATLAFGIFLTDLFRIPAPFLFCFPLVFLFREKGAVKFRYARELILLCLATFIYYVIGLSEANSFAANMLCIMICAFYFNYFVGDNERRFNASVWIFYGLLVISSVVMVLNHFYGEMDTLRELIMGDKILQSPAGISISQFAYGYQLAALIPFLFICTCTFKTPLAVKGMALAACLLFVFLGMQRSVFVGFVGAVFLFLVLYYRFRAVLAIALVLLICGLAYTYVLKDNLDMTNNILVKNNHNDAAYDRSNLAEENLRIYAEYPYGLIFYGKKWGDVIYRDYVFSSGITSHNAYLIFFTYLGPFLGLGLLAAIYYRVGAAVMYVFRRLRDRENAMLACLCFSFIGVSVNALSHNPWLISADGPTVFLYFSILHLYQQRKEGRLVTPVT</sequence>
<evidence type="ECO:0000256" key="2">
    <source>
        <dbReference type="ARBA" id="ARBA00022692"/>
    </source>
</evidence>
<dbReference type="RefSeq" id="WP_073232932.1">
    <property type="nucleotide sequence ID" value="NZ_FQUQ01000004.1"/>
</dbReference>
<gene>
    <name evidence="7" type="ORF">SAMN04488522_104206</name>
</gene>
<keyword evidence="7" id="KW-0436">Ligase</keyword>
<organism evidence="7 8">
    <name type="scientific">Pedobacter caeni</name>
    <dbReference type="NCBI Taxonomy" id="288992"/>
    <lineage>
        <taxon>Bacteria</taxon>
        <taxon>Pseudomonadati</taxon>
        <taxon>Bacteroidota</taxon>
        <taxon>Sphingobacteriia</taxon>
        <taxon>Sphingobacteriales</taxon>
        <taxon>Sphingobacteriaceae</taxon>
        <taxon>Pedobacter</taxon>
    </lineage>
</organism>
<dbReference type="GO" id="GO:0016874">
    <property type="term" value="F:ligase activity"/>
    <property type="evidence" value="ECO:0007669"/>
    <property type="project" value="UniProtKB-KW"/>
</dbReference>
<feature type="transmembrane region" description="Helical" evidence="5">
    <location>
        <begin position="107"/>
        <end position="126"/>
    </location>
</feature>
<feature type="transmembrane region" description="Helical" evidence="5">
    <location>
        <begin position="305"/>
        <end position="326"/>
    </location>
</feature>